<dbReference type="PANTHER" id="PTHR10890:SF27">
    <property type="entry name" value="CYSTEINE--TRNA LIGASE, MITOCHONDRIAL-RELATED"/>
    <property type="match status" value="1"/>
</dbReference>
<organism evidence="9">
    <name type="scientific">Pinguiococcus pyrenoidosus</name>
    <dbReference type="NCBI Taxonomy" id="172671"/>
    <lineage>
        <taxon>Eukaryota</taxon>
        <taxon>Sar</taxon>
        <taxon>Stramenopiles</taxon>
        <taxon>Ochrophyta</taxon>
        <taxon>Pinguiophyceae</taxon>
        <taxon>Pinguiochrysidales</taxon>
        <taxon>Pinguiochrysidaceae</taxon>
        <taxon>Pinguiococcus</taxon>
    </lineage>
</organism>
<protein>
    <recommendedName>
        <fullName evidence="8">tRNA synthetases class I catalytic domain-containing protein</fullName>
    </recommendedName>
</protein>
<comment type="similarity">
    <text evidence="2">Belongs to the class-I aminoacyl-tRNA synthetase family.</text>
</comment>
<sequence length="478" mass="53680">MGVTDVDDKIMQKANDVGQHPTELARHFEAAFFADLRRLNVQPPSAVTRVTEHMDEIRAFVEKIEENGLAYAVASGVYFDVAKFSQMDGMKYPKLREAVLSDDGESPKADGEKKSPRDFALWKTSKPGEISWESKWGPGRPGWHIECSAMTYSLFGEQLDIHSGGVDLCFPHHCNEIAQCEAHFLNGKEWVKLWLHAGHLHIDGRKMSKSLKNFITVRELFDEMYTGQPTAAAADDFRFFCLGQRYRSSCTFSSQRLEDAASLRHRFQRFFSLCSSHVEAADQIKWTRGSAELREMSDRCRDKVRRHLANDFDTVEAMKELSALASDTQKLLDARDGRRPCTSSVQAAADVVAETLVHSFGLHTGQDWLGQSESSATMSNALDAEEVLETLLKFRNDIRSKALESLKAAKKQAKKSDAGVKEAHEHTMSLAQQLLVLCDDARDAKLPELGVRLEDTADGRYRHIVEGKAPARLEEQEA</sequence>
<dbReference type="Pfam" id="PF01406">
    <property type="entry name" value="tRNA-synt_1e"/>
    <property type="match status" value="1"/>
</dbReference>
<keyword evidence="7" id="KW-0067">ATP-binding</keyword>
<dbReference type="GO" id="GO:0005737">
    <property type="term" value="C:cytoplasm"/>
    <property type="evidence" value="ECO:0007669"/>
    <property type="project" value="TreeGrafter"/>
</dbReference>
<keyword evidence="5" id="KW-0547">Nucleotide-binding</keyword>
<evidence type="ECO:0000256" key="1">
    <source>
        <dbReference type="ARBA" id="ARBA00001947"/>
    </source>
</evidence>
<evidence type="ECO:0000256" key="3">
    <source>
        <dbReference type="ARBA" id="ARBA00022598"/>
    </source>
</evidence>
<evidence type="ECO:0000256" key="2">
    <source>
        <dbReference type="ARBA" id="ARBA00005594"/>
    </source>
</evidence>
<evidence type="ECO:0000256" key="7">
    <source>
        <dbReference type="ARBA" id="ARBA00022840"/>
    </source>
</evidence>
<dbReference type="PANTHER" id="PTHR10890">
    <property type="entry name" value="CYSTEINYL-TRNA SYNTHETASE"/>
    <property type="match status" value="1"/>
</dbReference>
<evidence type="ECO:0000256" key="4">
    <source>
        <dbReference type="ARBA" id="ARBA00022723"/>
    </source>
</evidence>
<dbReference type="GO" id="GO:0006423">
    <property type="term" value="P:cysteinyl-tRNA aminoacylation"/>
    <property type="evidence" value="ECO:0007669"/>
    <property type="project" value="TreeGrafter"/>
</dbReference>
<keyword evidence="6" id="KW-0862">Zinc</keyword>
<dbReference type="PRINTS" id="PR00983">
    <property type="entry name" value="TRNASYNTHCYS"/>
</dbReference>
<reference evidence="9" key="1">
    <citation type="submission" date="2021-01" db="EMBL/GenBank/DDBJ databases">
        <authorList>
            <person name="Corre E."/>
            <person name="Pelletier E."/>
            <person name="Niang G."/>
            <person name="Scheremetjew M."/>
            <person name="Finn R."/>
            <person name="Kale V."/>
            <person name="Holt S."/>
            <person name="Cochrane G."/>
            <person name="Meng A."/>
            <person name="Brown T."/>
            <person name="Cohen L."/>
        </authorList>
    </citation>
    <scope>NUCLEOTIDE SEQUENCE</scope>
    <source>
        <strain evidence="9">CCMP2078</strain>
    </source>
</reference>
<dbReference type="InterPro" id="IPR024909">
    <property type="entry name" value="Cys-tRNA/MSH_ligase"/>
</dbReference>
<dbReference type="Gene3D" id="3.40.50.620">
    <property type="entry name" value="HUPs"/>
    <property type="match status" value="1"/>
</dbReference>
<dbReference type="InterPro" id="IPR014729">
    <property type="entry name" value="Rossmann-like_a/b/a_fold"/>
</dbReference>
<dbReference type="InterPro" id="IPR009080">
    <property type="entry name" value="tRNAsynth_Ia_anticodon-bd"/>
</dbReference>
<comment type="cofactor">
    <cofactor evidence="1">
        <name>Zn(2+)</name>
        <dbReference type="ChEBI" id="CHEBI:29105"/>
    </cofactor>
</comment>
<evidence type="ECO:0000313" key="9">
    <source>
        <dbReference type="EMBL" id="CAD8250551.1"/>
    </source>
</evidence>
<dbReference type="InterPro" id="IPR032678">
    <property type="entry name" value="tRNA-synt_1_cat_dom"/>
</dbReference>
<dbReference type="Gene3D" id="1.20.120.1910">
    <property type="entry name" value="Cysteine-tRNA ligase, C-terminal anti-codon recognition domain"/>
    <property type="match status" value="1"/>
</dbReference>
<dbReference type="GO" id="GO:0004817">
    <property type="term" value="F:cysteine-tRNA ligase activity"/>
    <property type="evidence" value="ECO:0007669"/>
    <property type="project" value="TreeGrafter"/>
</dbReference>
<keyword evidence="4" id="KW-0479">Metal-binding</keyword>
<accession>A0A7R9Y8Y4</accession>
<feature type="domain" description="tRNA synthetases class I catalytic" evidence="8">
    <location>
        <begin position="3"/>
        <end position="261"/>
    </location>
</feature>
<evidence type="ECO:0000256" key="5">
    <source>
        <dbReference type="ARBA" id="ARBA00022741"/>
    </source>
</evidence>
<dbReference type="GO" id="GO:0046872">
    <property type="term" value="F:metal ion binding"/>
    <property type="evidence" value="ECO:0007669"/>
    <property type="project" value="UniProtKB-KW"/>
</dbReference>
<dbReference type="EMBL" id="HBEA01000044">
    <property type="protein sequence ID" value="CAD8250551.1"/>
    <property type="molecule type" value="Transcribed_RNA"/>
</dbReference>
<evidence type="ECO:0000256" key="6">
    <source>
        <dbReference type="ARBA" id="ARBA00022833"/>
    </source>
</evidence>
<proteinExistence type="inferred from homology"/>
<dbReference type="GO" id="GO:0005524">
    <property type="term" value="F:ATP binding"/>
    <property type="evidence" value="ECO:0007669"/>
    <property type="project" value="UniProtKB-KW"/>
</dbReference>
<dbReference type="SUPFAM" id="SSF52374">
    <property type="entry name" value="Nucleotidylyl transferase"/>
    <property type="match status" value="1"/>
</dbReference>
<dbReference type="AlphaFoldDB" id="A0A7R9Y8Y4"/>
<gene>
    <name evidence="9" type="ORF">PPYR1160_LOCUS41</name>
</gene>
<name>A0A7R9Y8Y4_9STRA</name>
<evidence type="ECO:0000259" key="8">
    <source>
        <dbReference type="Pfam" id="PF01406"/>
    </source>
</evidence>
<keyword evidence="3" id="KW-0436">Ligase</keyword>
<dbReference type="SUPFAM" id="SSF47323">
    <property type="entry name" value="Anticodon-binding domain of a subclass of class I aminoacyl-tRNA synthetases"/>
    <property type="match status" value="1"/>
</dbReference>